<evidence type="ECO:0000256" key="2">
    <source>
        <dbReference type="SAM" id="SignalP"/>
    </source>
</evidence>
<dbReference type="PROSITE" id="PS51257">
    <property type="entry name" value="PROKAR_LIPOPROTEIN"/>
    <property type="match status" value="1"/>
</dbReference>
<dbReference type="PATRIC" id="fig|1618638.3.peg.307"/>
<accession>A0A0G0JU20</accession>
<dbReference type="AlphaFoldDB" id="A0A0G0JU20"/>
<feature type="signal peptide" evidence="2">
    <location>
        <begin position="1"/>
        <end position="19"/>
    </location>
</feature>
<protein>
    <recommendedName>
        <fullName evidence="5">DUF3761 domain-containing protein</fullName>
    </recommendedName>
</protein>
<keyword evidence="2" id="KW-0732">Signal</keyword>
<sequence length="132" mass="14636">MEKRFIVLMLLLFSLSACTAYDIPQTYVEPVEKSVIERPIDTSSLTVPEKSSVSERTETDAKTKTVTEKPSIDVPLSNDNHYTNVDGNEVHSPAFAPSRPSGASAMCRDGSYSFSQNRRGTCSRHGGVEEWY</sequence>
<feature type="region of interest" description="Disordered" evidence="1">
    <location>
        <begin position="45"/>
        <end position="102"/>
    </location>
</feature>
<dbReference type="InterPro" id="IPR022236">
    <property type="entry name" value="DUF3761"/>
</dbReference>
<feature type="compositionally biased region" description="Polar residues" evidence="1">
    <location>
        <begin position="77"/>
        <end position="86"/>
    </location>
</feature>
<evidence type="ECO:0000313" key="3">
    <source>
        <dbReference type="EMBL" id="KKQ71008.1"/>
    </source>
</evidence>
<comment type="caution">
    <text evidence="3">The sequence shown here is derived from an EMBL/GenBank/DDBJ whole genome shotgun (WGS) entry which is preliminary data.</text>
</comment>
<gene>
    <name evidence="3" type="ORF">US91_C0002G0087</name>
</gene>
<dbReference type="Pfam" id="PF12587">
    <property type="entry name" value="DUF3761"/>
    <property type="match status" value="1"/>
</dbReference>
<dbReference type="Proteomes" id="UP000034022">
    <property type="component" value="Unassembled WGS sequence"/>
</dbReference>
<feature type="compositionally biased region" description="Basic and acidic residues" evidence="1">
    <location>
        <begin position="52"/>
        <end position="71"/>
    </location>
</feature>
<reference evidence="3 4" key="1">
    <citation type="journal article" date="2015" name="Nature">
        <title>rRNA introns, odd ribosomes, and small enigmatic genomes across a large radiation of phyla.</title>
        <authorList>
            <person name="Brown C.T."/>
            <person name="Hug L.A."/>
            <person name="Thomas B.C."/>
            <person name="Sharon I."/>
            <person name="Castelle C.J."/>
            <person name="Singh A."/>
            <person name="Wilkins M.J."/>
            <person name="Williams K.H."/>
            <person name="Banfield J.F."/>
        </authorList>
    </citation>
    <scope>NUCLEOTIDE SEQUENCE [LARGE SCALE GENOMIC DNA]</scope>
</reference>
<proteinExistence type="predicted"/>
<name>A0A0G0JU20_9BACT</name>
<evidence type="ECO:0000313" key="4">
    <source>
        <dbReference type="Proteomes" id="UP000034022"/>
    </source>
</evidence>
<organism evidence="3 4">
    <name type="scientific">Candidatus Falkowbacteria bacterium GW2011_GWE1_38_31</name>
    <dbReference type="NCBI Taxonomy" id="1618638"/>
    <lineage>
        <taxon>Bacteria</taxon>
        <taxon>Candidatus Falkowiibacteriota</taxon>
    </lineage>
</organism>
<dbReference type="EMBL" id="LBUU01000002">
    <property type="protein sequence ID" value="KKQ71008.1"/>
    <property type="molecule type" value="Genomic_DNA"/>
</dbReference>
<evidence type="ECO:0000256" key="1">
    <source>
        <dbReference type="SAM" id="MobiDB-lite"/>
    </source>
</evidence>
<evidence type="ECO:0008006" key="5">
    <source>
        <dbReference type="Google" id="ProtNLM"/>
    </source>
</evidence>
<feature type="chain" id="PRO_5002533104" description="DUF3761 domain-containing protein" evidence="2">
    <location>
        <begin position="20"/>
        <end position="132"/>
    </location>
</feature>